<dbReference type="Proteomes" id="UP000789375">
    <property type="component" value="Unassembled WGS sequence"/>
</dbReference>
<gene>
    <name evidence="1" type="ORF">FMOSSE_LOCUS16244</name>
</gene>
<reference evidence="1" key="1">
    <citation type="submission" date="2021-06" db="EMBL/GenBank/DDBJ databases">
        <authorList>
            <person name="Kallberg Y."/>
            <person name="Tangrot J."/>
            <person name="Rosling A."/>
        </authorList>
    </citation>
    <scope>NUCLEOTIDE SEQUENCE</scope>
    <source>
        <strain evidence="1">87-6 pot B 2015</strain>
    </source>
</reference>
<sequence>QYISFCIFAVKNSEESDINKISNMLLNNQSIEINENDQSFLNYNDQNISIPED</sequence>
<accession>A0A9N9IMY9</accession>
<dbReference type="AlphaFoldDB" id="A0A9N9IMY9"/>
<organism evidence="1 2">
    <name type="scientific">Funneliformis mosseae</name>
    <name type="common">Endomycorrhizal fungus</name>
    <name type="synonym">Glomus mosseae</name>
    <dbReference type="NCBI Taxonomy" id="27381"/>
    <lineage>
        <taxon>Eukaryota</taxon>
        <taxon>Fungi</taxon>
        <taxon>Fungi incertae sedis</taxon>
        <taxon>Mucoromycota</taxon>
        <taxon>Glomeromycotina</taxon>
        <taxon>Glomeromycetes</taxon>
        <taxon>Glomerales</taxon>
        <taxon>Glomeraceae</taxon>
        <taxon>Funneliformis</taxon>
    </lineage>
</organism>
<feature type="non-terminal residue" evidence="1">
    <location>
        <position position="53"/>
    </location>
</feature>
<protein>
    <submittedName>
        <fullName evidence="1">15573_t:CDS:1</fullName>
    </submittedName>
</protein>
<feature type="non-terminal residue" evidence="1">
    <location>
        <position position="1"/>
    </location>
</feature>
<dbReference type="EMBL" id="CAJVPP010021398">
    <property type="protein sequence ID" value="CAG8742775.1"/>
    <property type="molecule type" value="Genomic_DNA"/>
</dbReference>
<keyword evidence="2" id="KW-1185">Reference proteome</keyword>
<proteinExistence type="predicted"/>
<comment type="caution">
    <text evidence="1">The sequence shown here is derived from an EMBL/GenBank/DDBJ whole genome shotgun (WGS) entry which is preliminary data.</text>
</comment>
<name>A0A9N9IMY9_FUNMO</name>
<evidence type="ECO:0000313" key="1">
    <source>
        <dbReference type="EMBL" id="CAG8742775.1"/>
    </source>
</evidence>
<evidence type="ECO:0000313" key="2">
    <source>
        <dbReference type="Proteomes" id="UP000789375"/>
    </source>
</evidence>